<evidence type="ECO:0000313" key="2">
    <source>
        <dbReference type="EMBL" id="TWH70691.1"/>
    </source>
</evidence>
<protein>
    <submittedName>
        <fullName evidence="2">Phosphopantetheine binding protein</fullName>
    </submittedName>
</protein>
<dbReference type="Proteomes" id="UP000319825">
    <property type="component" value="Unassembled WGS sequence"/>
</dbReference>
<dbReference type="InterPro" id="IPR036736">
    <property type="entry name" value="ACP-like_sf"/>
</dbReference>
<dbReference type="RefSeq" id="WP_145776919.1">
    <property type="nucleotide sequence ID" value="NZ_BAAATQ010000354.1"/>
</dbReference>
<dbReference type="Pfam" id="PF00550">
    <property type="entry name" value="PP-binding"/>
    <property type="match status" value="1"/>
</dbReference>
<keyword evidence="3" id="KW-1185">Reference proteome</keyword>
<gene>
    <name evidence="2" type="ORF">JD77_05716</name>
</gene>
<dbReference type="EMBL" id="VLKE01000001">
    <property type="protein sequence ID" value="TWH70691.1"/>
    <property type="molecule type" value="Genomic_DNA"/>
</dbReference>
<comment type="caution">
    <text evidence="2">The sequence shown here is derived from an EMBL/GenBank/DDBJ whole genome shotgun (WGS) entry which is preliminary data.</text>
</comment>
<evidence type="ECO:0000313" key="3">
    <source>
        <dbReference type="Proteomes" id="UP000319825"/>
    </source>
</evidence>
<proteinExistence type="predicted"/>
<name>A0A562II40_MICOL</name>
<accession>A0A562II40</accession>
<sequence>MLPENDTLLQGLQKMYATVLELPEEVVTPDVDLEAELGLDSLQHRIVLARAGELWAVDTGDSESPATLTLRSVADLLRRSDSTTEA</sequence>
<organism evidence="2 3">
    <name type="scientific">Micromonospora olivasterospora</name>
    <dbReference type="NCBI Taxonomy" id="1880"/>
    <lineage>
        <taxon>Bacteria</taxon>
        <taxon>Bacillati</taxon>
        <taxon>Actinomycetota</taxon>
        <taxon>Actinomycetes</taxon>
        <taxon>Micromonosporales</taxon>
        <taxon>Micromonosporaceae</taxon>
        <taxon>Micromonospora</taxon>
    </lineage>
</organism>
<dbReference type="SUPFAM" id="SSF47336">
    <property type="entry name" value="ACP-like"/>
    <property type="match status" value="1"/>
</dbReference>
<dbReference type="AlphaFoldDB" id="A0A562II40"/>
<dbReference type="InterPro" id="IPR009081">
    <property type="entry name" value="PP-bd_ACP"/>
</dbReference>
<feature type="domain" description="Carrier" evidence="1">
    <location>
        <begin position="12"/>
        <end position="43"/>
    </location>
</feature>
<dbReference type="OrthoDB" id="4286171at2"/>
<evidence type="ECO:0000259" key="1">
    <source>
        <dbReference type="Pfam" id="PF00550"/>
    </source>
</evidence>
<reference evidence="2 3" key="1">
    <citation type="submission" date="2019-07" db="EMBL/GenBank/DDBJ databases">
        <title>R&amp;d 2014.</title>
        <authorList>
            <person name="Klenk H.-P."/>
        </authorList>
    </citation>
    <scope>NUCLEOTIDE SEQUENCE [LARGE SCALE GENOMIC DNA]</scope>
    <source>
        <strain evidence="2 3">DSM 43868</strain>
    </source>
</reference>
<dbReference type="Gene3D" id="1.10.1200.10">
    <property type="entry name" value="ACP-like"/>
    <property type="match status" value="1"/>
</dbReference>